<proteinExistence type="predicted"/>
<gene>
    <name evidence="3" type="ORF">AWM68_17890</name>
</gene>
<feature type="transmembrane region" description="Helical" evidence="2">
    <location>
        <begin position="264"/>
        <end position="283"/>
    </location>
</feature>
<keyword evidence="2" id="KW-0812">Transmembrane</keyword>
<sequence length="327" mass="38480">MDNFSHWFWQIGIQYFLYLILFLVAIWTSKNIMLTSIQNKYKEMNYKYRIRKVRNKVEFSNSTSYKNPFLMHLNLLVKTTREERNEHDVPVFIVLSLFMGIFSALFILITFGDILVSVLFGMLLSMIPYLILRLRLNKIRYLMGQEFLHIVQRLTQNYNAMHYDMYHALSETQKEIKSPVLRKVIVKLISDLQVSRNDDELRDSIRIFTYTAGTNWSKRLGSVILKAYMYNEKVLNALMVLTKQMEDTEEMLEEEKSETLDSVFNGYLTLPLFLGSLVLGYYSSGAQDWTKLQFGSQWTLFLFAVCVLGVTFSIIISIFLKRPKNDL</sequence>
<keyword evidence="2" id="KW-1133">Transmembrane helix</keyword>
<evidence type="ECO:0000256" key="2">
    <source>
        <dbReference type="SAM" id="Phobius"/>
    </source>
</evidence>
<name>A0A163S381_9BACL</name>
<reference evidence="4" key="1">
    <citation type="submission" date="2016-01" db="EMBL/GenBank/DDBJ databases">
        <title>Draft genome of Chromobacterium sp. F49.</title>
        <authorList>
            <person name="Hong K.W."/>
        </authorList>
    </citation>
    <scope>NUCLEOTIDE SEQUENCE [LARGE SCALE GENOMIC DNA]</scope>
    <source>
        <strain evidence="4">P7IIIA</strain>
    </source>
</reference>
<organism evidence="3 4">
    <name type="scientific">Fictibacillus phosphorivorans</name>
    <dbReference type="NCBI Taxonomy" id="1221500"/>
    <lineage>
        <taxon>Bacteria</taxon>
        <taxon>Bacillati</taxon>
        <taxon>Bacillota</taxon>
        <taxon>Bacilli</taxon>
        <taxon>Bacillales</taxon>
        <taxon>Fictibacillaceae</taxon>
        <taxon>Fictibacillus</taxon>
    </lineage>
</organism>
<dbReference type="EMBL" id="LRFC01000006">
    <property type="protein sequence ID" value="KZE68042.1"/>
    <property type="molecule type" value="Genomic_DNA"/>
</dbReference>
<dbReference type="Proteomes" id="UP000076567">
    <property type="component" value="Unassembled WGS sequence"/>
</dbReference>
<evidence type="ECO:0008006" key="5">
    <source>
        <dbReference type="Google" id="ProtNLM"/>
    </source>
</evidence>
<comment type="caution">
    <text evidence="3">The sequence shown here is derived from an EMBL/GenBank/DDBJ whole genome shotgun (WGS) entry which is preliminary data.</text>
</comment>
<feature type="transmembrane region" description="Helical" evidence="2">
    <location>
        <begin position="6"/>
        <end position="27"/>
    </location>
</feature>
<protein>
    <recommendedName>
        <fullName evidence="5">Type II secretion system protein GspF domain-containing protein</fullName>
    </recommendedName>
</protein>
<evidence type="ECO:0000256" key="1">
    <source>
        <dbReference type="SAM" id="Coils"/>
    </source>
</evidence>
<keyword evidence="1" id="KW-0175">Coiled coil</keyword>
<feature type="coiled-coil region" evidence="1">
    <location>
        <begin position="231"/>
        <end position="258"/>
    </location>
</feature>
<dbReference type="AlphaFoldDB" id="A0A163S381"/>
<accession>A0A163S381</accession>
<evidence type="ECO:0000313" key="3">
    <source>
        <dbReference type="EMBL" id="KZE68042.1"/>
    </source>
</evidence>
<feature type="transmembrane region" description="Helical" evidence="2">
    <location>
        <begin position="89"/>
        <end position="108"/>
    </location>
</feature>
<keyword evidence="4" id="KW-1185">Reference proteome</keyword>
<feature type="transmembrane region" description="Helical" evidence="2">
    <location>
        <begin position="114"/>
        <end position="132"/>
    </location>
</feature>
<dbReference type="OrthoDB" id="2372376at2"/>
<dbReference type="RefSeq" id="WP_066238637.1">
    <property type="nucleotide sequence ID" value="NZ_LRFC01000006.1"/>
</dbReference>
<keyword evidence="2" id="KW-0472">Membrane</keyword>
<feature type="transmembrane region" description="Helical" evidence="2">
    <location>
        <begin position="298"/>
        <end position="320"/>
    </location>
</feature>
<evidence type="ECO:0000313" key="4">
    <source>
        <dbReference type="Proteomes" id="UP000076567"/>
    </source>
</evidence>